<organism evidence="2 3">
    <name type="scientific">Desulfobaculum xiamenense</name>
    <dbReference type="NCBI Taxonomy" id="995050"/>
    <lineage>
        <taxon>Bacteria</taxon>
        <taxon>Pseudomonadati</taxon>
        <taxon>Thermodesulfobacteriota</taxon>
        <taxon>Desulfovibrionia</taxon>
        <taxon>Desulfovibrionales</taxon>
        <taxon>Desulfovibrionaceae</taxon>
        <taxon>Desulfobaculum</taxon>
    </lineage>
</organism>
<evidence type="ECO:0000313" key="3">
    <source>
        <dbReference type="Proteomes" id="UP000580856"/>
    </source>
</evidence>
<keyword evidence="1" id="KW-0472">Membrane</keyword>
<keyword evidence="1" id="KW-0812">Transmembrane</keyword>
<dbReference type="Proteomes" id="UP000580856">
    <property type="component" value="Unassembled WGS sequence"/>
</dbReference>
<keyword evidence="3" id="KW-1185">Reference proteome</keyword>
<proteinExistence type="predicted"/>
<keyword evidence="1" id="KW-1133">Transmembrane helix</keyword>
<dbReference type="AlphaFoldDB" id="A0A846QK20"/>
<reference evidence="2 3" key="1">
    <citation type="submission" date="2020-03" db="EMBL/GenBank/DDBJ databases">
        <title>Genomic Encyclopedia of Type Strains, Phase IV (KMG-IV): sequencing the most valuable type-strain genomes for metagenomic binning, comparative biology and taxonomic classification.</title>
        <authorList>
            <person name="Goeker M."/>
        </authorList>
    </citation>
    <scope>NUCLEOTIDE SEQUENCE [LARGE SCALE GENOMIC DNA]</scope>
    <source>
        <strain evidence="2 3">DSM 24233</strain>
    </source>
</reference>
<dbReference type="RefSeq" id="WP_167942341.1">
    <property type="nucleotide sequence ID" value="NZ_JAATJA010000004.1"/>
</dbReference>
<evidence type="ECO:0008006" key="4">
    <source>
        <dbReference type="Google" id="ProtNLM"/>
    </source>
</evidence>
<feature type="transmembrane region" description="Helical" evidence="1">
    <location>
        <begin position="79"/>
        <end position="101"/>
    </location>
</feature>
<name>A0A846QK20_9BACT</name>
<dbReference type="EMBL" id="JAATJA010000004">
    <property type="protein sequence ID" value="NJB69256.1"/>
    <property type="molecule type" value="Genomic_DNA"/>
</dbReference>
<evidence type="ECO:0000256" key="1">
    <source>
        <dbReference type="SAM" id="Phobius"/>
    </source>
</evidence>
<gene>
    <name evidence="2" type="ORF">GGQ74_002953</name>
</gene>
<dbReference type="Pfam" id="PF11026">
    <property type="entry name" value="DUF2721"/>
    <property type="match status" value="1"/>
</dbReference>
<sequence length="149" mass="16605">MTIEVLTSILQACISPCVLISGVGLLILSMTNRIGRPIDRIHLLLDRLRTASEADVPGMRRQIAILYNRCRVLRASISLALASVFLVSLVMLCLFGIHVMALHLENLVQGLFFAAIVCLVLSMAFFLWDIRMTLNSIGVEMELAHRNEK</sequence>
<accession>A0A846QK20</accession>
<comment type="caution">
    <text evidence="2">The sequence shown here is derived from an EMBL/GenBank/DDBJ whole genome shotgun (WGS) entry which is preliminary data.</text>
</comment>
<protein>
    <recommendedName>
        <fullName evidence="4">DUF2721 domain-containing protein</fullName>
    </recommendedName>
</protein>
<dbReference type="InterPro" id="IPR021279">
    <property type="entry name" value="DUF2721"/>
</dbReference>
<feature type="transmembrane region" description="Helical" evidence="1">
    <location>
        <begin position="6"/>
        <end position="28"/>
    </location>
</feature>
<evidence type="ECO:0000313" key="2">
    <source>
        <dbReference type="EMBL" id="NJB69256.1"/>
    </source>
</evidence>
<feature type="transmembrane region" description="Helical" evidence="1">
    <location>
        <begin position="107"/>
        <end position="128"/>
    </location>
</feature>